<proteinExistence type="predicted"/>
<feature type="compositionally biased region" description="Polar residues" evidence="1">
    <location>
        <begin position="84"/>
        <end position="109"/>
    </location>
</feature>
<keyword evidence="2" id="KW-1133">Transmembrane helix</keyword>
<evidence type="ECO:0000313" key="3">
    <source>
        <dbReference type="EMBL" id="PAU68903.1"/>
    </source>
</evidence>
<keyword evidence="4" id="KW-1185">Reference proteome</keyword>
<feature type="compositionally biased region" description="Low complexity" evidence="1">
    <location>
        <begin position="1"/>
        <end position="23"/>
    </location>
</feature>
<evidence type="ECO:0000313" key="4">
    <source>
        <dbReference type="Proteomes" id="UP000218399"/>
    </source>
</evidence>
<feature type="transmembrane region" description="Helical" evidence="2">
    <location>
        <begin position="54"/>
        <end position="75"/>
    </location>
</feature>
<evidence type="ECO:0000256" key="2">
    <source>
        <dbReference type="SAM" id="Phobius"/>
    </source>
</evidence>
<keyword evidence="2" id="KW-0812">Transmembrane</keyword>
<dbReference type="Proteomes" id="UP000218399">
    <property type="component" value="Unassembled WGS sequence"/>
</dbReference>
<reference evidence="3 4" key="1">
    <citation type="journal article" date="2017" name="ISME J.">
        <title>Unveiling bifidobacterial biogeography across the mammalian branch of the tree of life.</title>
        <authorList>
            <person name="Milani C."/>
            <person name="Mangifesta M."/>
            <person name="Mancabelli L."/>
            <person name="Lugli G.A."/>
            <person name="James K."/>
            <person name="Duranti S."/>
            <person name="Turroni F."/>
            <person name="Ferrario C."/>
            <person name="Ossiprandi M.C."/>
            <person name="van Sinderen D."/>
            <person name="Ventura M."/>
        </authorList>
    </citation>
    <scope>NUCLEOTIDE SEQUENCE [LARGE SCALE GENOMIC DNA]</scope>
    <source>
        <strain evidence="4">Ham19E</strain>
    </source>
</reference>
<feature type="region of interest" description="Disordered" evidence="1">
    <location>
        <begin position="1"/>
        <end position="41"/>
    </location>
</feature>
<organism evidence="3 4">
    <name type="scientific">Bifidobacterium criceti</name>
    <dbReference type="NCBI Taxonomy" id="1960969"/>
    <lineage>
        <taxon>Bacteria</taxon>
        <taxon>Bacillati</taxon>
        <taxon>Actinomycetota</taxon>
        <taxon>Actinomycetes</taxon>
        <taxon>Bifidobacteriales</taxon>
        <taxon>Bifidobacteriaceae</taxon>
        <taxon>Bifidobacterium</taxon>
    </lineage>
</organism>
<name>A0A2A2EIL7_9BIFI</name>
<dbReference type="RefSeq" id="WP_095614183.1">
    <property type="nucleotide sequence ID" value="NZ_MVOH01000002.1"/>
</dbReference>
<dbReference type="AlphaFoldDB" id="A0A2A2EIL7"/>
<feature type="region of interest" description="Disordered" evidence="1">
    <location>
        <begin position="84"/>
        <end position="128"/>
    </location>
</feature>
<comment type="caution">
    <text evidence="3">The sequence shown here is derived from an EMBL/GenBank/DDBJ whole genome shotgun (WGS) entry which is preliminary data.</text>
</comment>
<dbReference type="EMBL" id="MVOH01000002">
    <property type="protein sequence ID" value="PAU68903.1"/>
    <property type="molecule type" value="Genomic_DNA"/>
</dbReference>
<accession>A0A2A2EIL7</accession>
<evidence type="ECO:0000256" key="1">
    <source>
        <dbReference type="SAM" id="MobiDB-lite"/>
    </source>
</evidence>
<keyword evidence="2" id="KW-0472">Membrane</keyword>
<sequence>MSTPNGYQWNQGNQQQPQYPHYQTPYENGPQPTPAGGPWPSNGATDAVPWYKRWYFWAVAALAVILIGVLIWLIVSVNDDKDTNAQQDNGSGQPTTSQSQDANGTTQRGGKTKNDATDASDGEDMSDDTDAFECDANGYCRMKNYGHYAPDYDKMMDDNSGAGASDAATGDARASDNADSLDKMNDMMMMAVTYRDPSYFSAYMTGIYRQLGVSDADCRMLEDLNRRLVEDLIKLTTEKDPDARQAINDDYDRVQDRIDEILDKY</sequence>
<feature type="compositionally biased region" description="Acidic residues" evidence="1">
    <location>
        <begin position="118"/>
        <end position="128"/>
    </location>
</feature>
<gene>
    <name evidence="3" type="ORF">B1526_0096</name>
</gene>
<protein>
    <submittedName>
        <fullName evidence="3">Uncharacterized protein</fullName>
    </submittedName>
</protein>